<reference evidence="2 3" key="1">
    <citation type="submission" date="2018-03" db="EMBL/GenBank/DDBJ databases">
        <title>Genomic Encyclopedia of Archaeal and Bacterial Type Strains, Phase II (KMG-II): from individual species to whole genera.</title>
        <authorList>
            <person name="Goeker M."/>
        </authorList>
    </citation>
    <scope>NUCLEOTIDE SEQUENCE [LARGE SCALE GENOMIC DNA]</scope>
    <source>
        <strain evidence="2 3">DSM 24859</strain>
    </source>
</reference>
<keyword evidence="3" id="KW-1185">Reference proteome</keyword>
<evidence type="ECO:0000313" key="3">
    <source>
        <dbReference type="Proteomes" id="UP000240971"/>
    </source>
</evidence>
<dbReference type="EMBL" id="PYAW01000006">
    <property type="protein sequence ID" value="PSL44314.1"/>
    <property type="molecule type" value="Genomic_DNA"/>
</dbReference>
<comment type="caution">
    <text evidence="2">The sequence shown here is derived from an EMBL/GenBank/DDBJ whole genome shotgun (WGS) entry which is preliminary data.</text>
</comment>
<dbReference type="OrthoDB" id="9793489at2"/>
<dbReference type="InterPro" id="IPR050491">
    <property type="entry name" value="AmpC-like"/>
</dbReference>
<dbReference type="InterPro" id="IPR012338">
    <property type="entry name" value="Beta-lactam/transpept-like"/>
</dbReference>
<dbReference type="Gene3D" id="3.40.710.10">
    <property type="entry name" value="DD-peptidase/beta-lactamase superfamily"/>
    <property type="match status" value="1"/>
</dbReference>
<feature type="domain" description="Beta-lactamase-related" evidence="1">
    <location>
        <begin position="41"/>
        <end position="333"/>
    </location>
</feature>
<protein>
    <submittedName>
        <fullName evidence="2">CubicO group peptidase (Beta-lactamase class C family)</fullName>
    </submittedName>
</protein>
<proteinExistence type="predicted"/>
<gene>
    <name evidence="2" type="ORF">CLV51_106180</name>
</gene>
<dbReference type="Proteomes" id="UP000240971">
    <property type="component" value="Unassembled WGS sequence"/>
</dbReference>
<name>A0A2P8HDK4_CHINA</name>
<dbReference type="PANTHER" id="PTHR46825:SF7">
    <property type="entry name" value="D-ALANYL-D-ALANINE CARBOXYPEPTIDASE"/>
    <property type="match status" value="1"/>
</dbReference>
<dbReference type="InterPro" id="IPR001466">
    <property type="entry name" value="Beta-lactam-related"/>
</dbReference>
<evidence type="ECO:0000313" key="2">
    <source>
        <dbReference type="EMBL" id="PSL44314.1"/>
    </source>
</evidence>
<evidence type="ECO:0000259" key="1">
    <source>
        <dbReference type="Pfam" id="PF00144"/>
    </source>
</evidence>
<dbReference type="AlphaFoldDB" id="A0A2P8HDK4"/>
<dbReference type="PANTHER" id="PTHR46825">
    <property type="entry name" value="D-ALANYL-D-ALANINE-CARBOXYPEPTIDASE/ENDOPEPTIDASE AMPH"/>
    <property type="match status" value="1"/>
</dbReference>
<dbReference type="SUPFAM" id="SSF56601">
    <property type="entry name" value="beta-lactamase/transpeptidase-like"/>
    <property type="match status" value="1"/>
</dbReference>
<dbReference type="RefSeq" id="WP_106530595.1">
    <property type="nucleotide sequence ID" value="NZ_PYAW01000006.1"/>
</dbReference>
<organism evidence="2 3">
    <name type="scientific">Chitinophaga niastensis</name>
    <dbReference type="NCBI Taxonomy" id="536980"/>
    <lineage>
        <taxon>Bacteria</taxon>
        <taxon>Pseudomonadati</taxon>
        <taxon>Bacteroidota</taxon>
        <taxon>Chitinophagia</taxon>
        <taxon>Chitinophagales</taxon>
        <taxon>Chitinophagaceae</taxon>
        <taxon>Chitinophaga</taxon>
    </lineage>
</organism>
<dbReference type="Pfam" id="PF00144">
    <property type="entry name" value="Beta-lactamase"/>
    <property type="match status" value="1"/>
</dbReference>
<accession>A0A2P8HDK4</accession>
<sequence length="351" mass="39170">MKGIVLLTGLFILSGSLYAQVNKKLDSLLNILSANNQFMGSLTITRNGHVIYSKISGYEQLNDHGQTPATEHSKYRIGSISKLFTATIIFQLIDENKLTLNTKLDQFFPSVPNAKLITIGNLLNHHGGLSDLKSIPDFTSWTQSPKSEEDILKVISQSTVEFSPGTKAAYSNSGFILLSYIIERVCHQPYAQVLQVRICKKIGLSETYYSEKRNTRPHESYSYEFQEGWKPVAETDWSIPTGAGGILSTTADMAKFITCLFSGKLISPKSLDQMKTITDNYGMDLVEMRFDDHLALGHTGRMDGYWSTLAYFPENGVAIAYSANGQRYAMDDVLNGVLNIYFNKIYALPSF</sequence>